<dbReference type="RefSeq" id="WP_133606172.1">
    <property type="nucleotide sequence ID" value="NZ_SNZC01000001.1"/>
</dbReference>
<gene>
    <name evidence="1" type="ORF">IP97_02148</name>
</gene>
<proteinExistence type="predicted"/>
<dbReference type="EMBL" id="VLKM01000009">
    <property type="protein sequence ID" value="TWH93079.1"/>
    <property type="molecule type" value="Genomic_DNA"/>
</dbReference>
<evidence type="ECO:0000313" key="2">
    <source>
        <dbReference type="Proteomes" id="UP000315312"/>
    </source>
</evidence>
<reference evidence="1 2" key="1">
    <citation type="journal article" date="2015" name="Stand. Genomic Sci.">
        <title>Genomic Encyclopedia of Bacterial and Archaeal Type Strains, Phase III: the genomes of soil and plant-associated and newly described type strains.</title>
        <authorList>
            <person name="Whitman W.B."/>
            <person name="Woyke T."/>
            <person name="Klenk H.P."/>
            <person name="Zhou Y."/>
            <person name="Lilburn T.G."/>
            <person name="Beck B.J."/>
            <person name="De Vos P."/>
            <person name="Vandamme P."/>
            <person name="Eisen J.A."/>
            <person name="Garrity G."/>
            <person name="Hugenholtz P."/>
            <person name="Kyrpides N.C."/>
        </authorList>
    </citation>
    <scope>NUCLEOTIDE SEQUENCE [LARGE SCALE GENOMIC DNA]</scope>
    <source>
        <strain evidence="1 2">CGMCC 1.6844</strain>
    </source>
</reference>
<evidence type="ECO:0000313" key="1">
    <source>
        <dbReference type="EMBL" id="TWH93079.1"/>
    </source>
</evidence>
<accession>A0A562KCD4</accession>
<comment type="caution">
    <text evidence="1">The sequence shown here is derived from an EMBL/GenBank/DDBJ whole genome shotgun (WGS) entry which is preliminary data.</text>
</comment>
<sequence length="134" mass="15730">MSFKFNIQETIEKELSYGSYSVYILGGHHIDANPDFYIQIINIETNKEVDLKEKSLKLRDFKFGKKAVKFYSFEIMKHGKFKISVHNYCDIIVKDSMLEVFPFPFLSMSRFLFSKVLGRSREKLTLNDIEIAIV</sequence>
<keyword evidence="2" id="KW-1185">Reference proteome</keyword>
<dbReference type="AlphaFoldDB" id="A0A562KCD4"/>
<organism evidence="1 2">
    <name type="scientific">Flavobacterium cheniae</name>
    <dbReference type="NCBI Taxonomy" id="295428"/>
    <lineage>
        <taxon>Bacteria</taxon>
        <taxon>Pseudomonadati</taxon>
        <taxon>Bacteroidota</taxon>
        <taxon>Flavobacteriia</taxon>
        <taxon>Flavobacteriales</taxon>
        <taxon>Flavobacteriaceae</taxon>
        <taxon>Flavobacterium</taxon>
    </lineage>
</organism>
<dbReference type="Proteomes" id="UP000315312">
    <property type="component" value="Unassembled WGS sequence"/>
</dbReference>
<protein>
    <submittedName>
        <fullName evidence="1">Uncharacterized protein</fullName>
    </submittedName>
</protein>
<dbReference type="OrthoDB" id="1355240at2"/>
<name>A0A562KCD4_9FLAO</name>